<dbReference type="Proteomes" id="UP000321362">
    <property type="component" value="Chromosome"/>
</dbReference>
<dbReference type="EMBL" id="CP042437">
    <property type="protein sequence ID" value="QEC80282.1"/>
    <property type="molecule type" value="Genomic_DNA"/>
</dbReference>
<evidence type="ECO:0000313" key="4">
    <source>
        <dbReference type="Proteomes" id="UP000321362"/>
    </source>
</evidence>
<dbReference type="PANTHER" id="PTHR46333:SF2">
    <property type="entry name" value="CYTOKINESIS PROTEIN 3"/>
    <property type="match status" value="1"/>
</dbReference>
<name>A0A5B8WCK3_9SPHI</name>
<feature type="signal peptide" evidence="1">
    <location>
        <begin position="1"/>
        <end position="21"/>
    </location>
</feature>
<dbReference type="InterPro" id="IPR038765">
    <property type="entry name" value="Papain-like_cys_pep_sf"/>
</dbReference>
<protein>
    <recommendedName>
        <fullName evidence="2">Transglutaminase-like domain-containing protein</fullName>
    </recommendedName>
</protein>
<evidence type="ECO:0000313" key="3">
    <source>
        <dbReference type="EMBL" id="QEC80282.1"/>
    </source>
</evidence>
<dbReference type="GO" id="GO:0005737">
    <property type="term" value="C:cytoplasm"/>
    <property type="evidence" value="ECO:0007669"/>
    <property type="project" value="TreeGrafter"/>
</dbReference>
<feature type="domain" description="Transglutaminase-like" evidence="2">
    <location>
        <begin position="50"/>
        <end position="158"/>
    </location>
</feature>
<dbReference type="AlphaFoldDB" id="A0A5B8WCK3"/>
<dbReference type="InterPro" id="IPR052557">
    <property type="entry name" value="CAP/Cytokinesis_protein"/>
</dbReference>
<dbReference type="InterPro" id="IPR002931">
    <property type="entry name" value="Transglutaminase-like"/>
</dbReference>
<dbReference type="Gene3D" id="3.10.620.30">
    <property type="match status" value="1"/>
</dbReference>
<organism evidence="3 4">
    <name type="scientific">Mucilaginibacter ginsenosidivorax</name>
    <dbReference type="NCBI Taxonomy" id="862126"/>
    <lineage>
        <taxon>Bacteria</taxon>
        <taxon>Pseudomonadati</taxon>
        <taxon>Bacteroidota</taxon>
        <taxon>Sphingobacteriia</taxon>
        <taxon>Sphingobacteriales</taxon>
        <taxon>Sphingobacteriaceae</taxon>
        <taxon>Mucilaginibacter</taxon>
    </lineage>
</organism>
<dbReference type="OrthoDB" id="9788327at2"/>
<dbReference type="SUPFAM" id="SSF54001">
    <property type="entry name" value="Cysteine proteinases"/>
    <property type="match status" value="1"/>
</dbReference>
<evidence type="ECO:0000259" key="2">
    <source>
        <dbReference type="Pfam" id="PF01841"/>
    </source>
</evidence>
<dbReference type="PANTHER" id="PTHR46333">
    <property type="entry name" value="CYTOKINESIS PROTEIN 3"/>
    <property type="match status" value="1"/>
</dbReference>
<feature type="chain" id="PRO_5022987745" description="Transglutaminase-like domain-containing protein" evidence="1">
    <location>
        <begin position="22"/>
        <end position="334"/>
    </location>
</feature>
<gene>
    <name evidence="3" type="ORF">FSB76_31600</name>
</gene>
<dbReference type="Pfam" id="PF01841">
    <property type="entry name" value="Transglut_core"/>
    <property type="match status" value="1"/>
</dbReference>
<dbReference type="RefSeq" id="WP_147060685.1">
    <property type="nucleotide sequence ID" value="NZ_CP042437.1"/>
</dbReference>
<evidence type="ECO:0000256" key="1">
    <source>
        <dbReference type="SAM" id="SignalP"/>
    </source>
</evidence>
<keyword evidence="1" id="KW-0732">Signal</keyword>
<sequence length="334" mass="38096">MKLNFCVLFFLASAFFKPAFSQTANTDSADLEYVKNIGITTTSFEKLLPAITKPGITAEQKLKLVYYWVYAHIDFDTQRFRESGPLQPLSTQETLKSGRALCYEYNGFVDIACSYLKIPGFDIEGYVKYYGFEPGDSFTQNNHIWHAVYINGKWKMIDFLWGSGSLTIKGDDYKFKKGLHPSYFLALPDDFLKTHLPADPVFQFQEKPLTMAGFTAKDYNEIDNEKRGNYINYADSIKASYKLPVADNEIKSALRAYKFNPNNADQLIIVYYNAAVKLMNNDKASKDELTKAKSYFLQDIPLIEKTPTKELKPLLQVCNRGVASASLRLKKFKS</sequence>
<proteinExistence type="predicted"/>
<accession>A0A5B8WCK3</accession>
<reference evidence="3 4" key="1">
    <citation type="journal article" date="2013" name="J. Microbiol.">
        <title>Mucilaginibacter ginsenosidivorax sp. nov., with ginsenoside converting activity isolated from sediment.</title>
        <authorList>
            <person name="Kim J.K."/>
            <person name="Choi T.E."/>
            <person name="Liu Q.M."/>
            <person name="Park H.Y."/>
            <person name="Yi T.H."/>
            <person name="Yoon M.H."/>
            <person name="Kim S.C."/>
            <person name="Im W.T."/>
        </authorList>
    </citation>
    <scope>NUCLEOTIDE SEQUENCE [LARGE SCALE GENOMIC DNA]</scope>
    <source>
        <strain evidence="3 4">KHI28</strain>
    </source>
</reference>
<dbReference type="KEGG" id="mgk:FSB76_31600"/>
<keyword evidence="4" id="KW-1185">Reference proteome</keyword>